<feature type="domain" description="Nitroreductase" evidence="8">
    <location>
        <begin position="20"/>
        <end position="180"/>
    </location>
</feature>
<evidence type="ECO:0000256" key="1">
    <source>
        <dbReference type="ARBA" id="ARBA00001917"/>
    </source>
</evidence>
<evidence type="ECO:0000256" key="3">
    <source>
        <dbReference type="ARBA" id="ARBA00022630"/>
    </source>
</evidence>
<dbReference type="SUPFAM" id="SSF55469">
    <property type="entry name" value="FMN-dependent nitroreductase-like"/>
    <property type="match status" value="1"/>
</dbReference>
<comment type="similarity">
    <text evidence="2">Belongs to the nitroreductase family.</text>
</comment>
<dbReference type="CDD" id="cd02135">
    <property type="entry name" value="YdjA-like"/>
    <property type="match status" value="1"/>
</dbReference>
<evidence type="ECO:0000256" key="2">
    <source>
        <dbReference type="ARBA" id="ARBA00007118"/>
    </source>
</evidence>
<accession>A0A537K845</accession>
<name>A0A537K845_9BACT</name>
<comment type="caution">
    <text evidence="9">The sequence shown here is derived from an EMBL/GenBank/DDBJ whole genome shotgun (WGS) entry which is preliminary data.</text>
</comment>
<sequence>MTDGGPTLSQGARMSVLDAIRGRRSVAKMKPDPVPRDLIMKVLDAAVWTPNHRVTEPWQFFVLEGESKRRFAEIRRDFRRTLMPNPDAPEVQPALEKVYQSTLETPVIIAVTSHLADDPETREEDVWATFGAAYAFMLGAWSEGLGTYFRTGALRDDPRLRQLLRLPENRRVIGIVFAGYPAEVPQRRRTPAAEKTVWLE</sequence>
<keyword evidence="4" id="KW-0288">FMN</keyword>
<evidence type="ECO:0000259" key="8">
    <source>
        <dbReference type="Pfam" id="PF00881"/>
    </source>
</evidence>
<evidence type="ECO:0000256" key="4">
    <source>
        <dbReference type="ARBA" id="ARBA00022643"/>
    </source>
</evidence>
<keyword evidence="3" id="KW-0285">Flavoprotein</keyword>
<gene>
    <name evidence="9" type="ORF">E6H00_03335</name>
</gene>
<evidence type="ECO:0000256" key="5">
    <source>
        <dbReference type="ARBA" id="ARBA00022857"/>
    </source>
</evidence>
<dbReference type="Proteomes" id="UP000318509">
    <property type="component" value="Unassembled WGS sequence"/>
</dbReference>
<keyword evidence="6" id="KW-0560">Oxidoreductase</keyword>
<protein>
    <submittedName>
        <fullName evidence="9">Nitroreductase</fullName>
    </submittedName>
</protein>
<reference evidence="9 10" key="1">
    <citation type="journal article" date="2019" name="Nat. Microbiol.">
        <title>Mediterranean grassland soil C-N compound turnover is dependent on rainfall and depth, and is mediated by genomically divergent microorganisms.</title>
        <authorList>
            <person name="Diamond S."/>
            <person name="Andeer P.F."/>
            <person name="Li Z."/>
            <person name="Crits-Christoph A."/>
            <person name="Burstein D."/>
            <person name="Anantharaman K."/>
            <person name="Lane K.R."/>
            <person name="Thomas B.C."/>
            <person name="Pan C."/>
            <person name="Northen T.R."/>
            <person name="Banfield J.F."/>
        </authorList>
    </citation>
    <scope>NUCLEOTIDE SEQUENCE [LARGE SCALE GENOMIC DNA]</scope>
    <source>
        <strain evidence="9">NP_3</strain>
    </source>
</reference>
<dbReference type="EMBL" id="VBAK01000078">
    <property type="protein sequence ID" value="TMI91917.1"/>
    <property type="molecule type" value="Genomic_DNA"/>
</dbReference>
<dbReference type="PANTHER" id="PTHR43821:SF1">
    <property type="entry name" value="NAD(P)H NITROREDUCTASE YDJA-RELATED"/>
    <property type="match status" value="1"/>
</dbReference>
<keyword evidence="5" id="KW-0521">NADP</keyword>
<dbReference type="InterPro" id="IPR000415">
    <property type="entry name" value="Nitroreductase-like"/>
</dbReference>
<dbReference type="Pfam" id="PF00881">
    <property type="entry name" value="Nitroreductase"/>
    <property type="match status" value="1"/>
</dbReference>
<dbReference type="Gene3D" id="3.40.109.10">
    <property type="entry name" value="NADH Oxidase"/>
    <property type="match status" value="1"/>
</dbReference>
<organism evidence="9 10">
    <name type="scientific">Candidatus Segetimicrobium genomatis</name>
    <dbReference type="NCBI Taxonomy" id="2569760"/>
    <lineage>
        <taxon>Bacteria</taxon>
        <taxon>Bacillati</taxon>
        <taxon>Candidatus Sysuimicrobiota</taxon>
        <taxon>Candidatus Sysuimicrobiia</taxon>
        <taxon>Candidatus Sysuimicrobiales</taxon>
        <taxon>Candidatus Segetimicrobiaceae</taxon>
        <taxon>Candidatus Segetimicrobium</taxon>
    </lineage>
</organism>
<evidence type="ECO:0000256" key="7">
    <source>
        <dbReference type="ARBA" id="ARBA00023027"/>
    </source>
</evidence>
<dbReference type="AlphaFoldDB" id="A0A537K845"/>
<dbReference type="GO" id="GO:0016491">
    <property type="term" value="F:oxidoreductase activity"/>
    <property type="evidence" value="ECO:0007669"/>
    <property type="project" value="UniProtKB-KW"/>
</dbReference>
<evidence type="ECO:0000256" key="6">
    <source>
        <dbReference type="ARBA" id="ARBA00023002"/>
    </source>
</evidence>
<proteinExistence type="inferred from homology"/>
<dbReference type="InterPro" id="IPR029479">
    <property type="entry name" value="Nitroreductase"/>
</dbReference>
<keyword evidence="7" id="KW-0520">NAD</keyword>
<evidence type="ECO:0000313" key="9">
    <source>
        <dbReference type="EMBL" id="TMI91917.1"/>
    </source>
</evidence>
<evidence type="ECO:0000313" key="10">
    <source>
        <dbReference type="Proteomes" id="UP000318509"/>
    </source>
</evidence>
<dbReference type="InterPro" id="IPR052530">
    <property type="entry name" value="NAD(P)H_nitroreductase"/>
</dbReference>
<dbReference type="PANTHER" id="PTHR43821">
    <property type="entry name" value="NAD(P)H NITROREDUCTASE YDJA-RELATED"/>
    <property type="match status" value="1"/>
</dbReference>
<comment type="cofactor">
    <cofactor evidence="1">
        <name>FMN</name>
        <dbReference type="ChEBI" id="CHEBI:58210"/>
    </cofactor>
</comment>
<dbReference type="InterPro" id="IPR026021">
    <property type="entry name" value="YdjA-like"/>
</dbReference>